<dbReference type="AlphaFoldDB" id="A0A0G2I9X0"/>
<gene>
    <name evidence="1" type="ORF">EMCG_06915</name>
</gene>
<comment type="caution">
    <text evidence="1">The sequence shown here is derived from an EMBL/GenBank/DDBJ whole genome shotgun (WGS) entry which is preliminary data.</text>
</comment>
<reference evidence="2" key="1">
    <citation type="journal article" date="2015" name="PLoS Genet.">
        <title>The dynamic genome and transcriptome of the human fungal pathogen Blastomyces and close relative Emmonsia.</title>
        <authorList>
            <person name="Munoz J.F."/>
            <person name="Gauthier G.M."/>
            <person name="Desjardins C.A."/>
            <person name="Gallo J.E."/>
            <person name="Holder J."/>
            <person name="Sullivan T.D."/>
            <person name="Marty A.J."/>
            <person name="Carmen J.C."/>
            <person name="Chen Z."/>
            <person name="Ding L."/>
            <person name="Gujja S."/>
            <person name="Magrini V."/>
            <person name="Misas E."/>
            <person name="Mitreva M."/>
            <person name="Priest M."/>
            <person name="Saif S."/>
            <person name="Whiston E.A."/>
            <person name="Young S."/>
            <person name="Zeng Q."/>
            <person name="Goldman W.E."/>
            <person name="Mardis E.R."/>
            <person name="Taylor J.W."/>
            <person name="McEwen J.G."/>
            <person name="Clay O.K."/>
            <person name="Klein B.S."/>
            <person name="Cuomo C.A."/>
        </authorList>
    </citation>
    <scope>NUCLEOTIDE SEQUENCE [LARGE SCALE GENOMIC DNA]</scope>
    <source>
        <strain evidence="2">UAMH 3008</strain>
    </source>
</reference>
<sequence>MGIGPSFLILLRRTMSLPGGFVFKKTFSRNHAAPTTPRRAKRILPVRRRNVKSTFF</sequence>
<name>A0A0G2I9X0_9EURO</name>
<proteinExistence type="predicted"/>
<evidence type="ECO:0000313" key="2">
    <source>
        <dbReference type="Proteomes" id="UP000034164"/>
    </source>
</evidence>
<dbReference type="EMBL" id="LCZI01000257">
    <property type="protein sequence ID" value="KKZ67417.1"/>
    <property type="molecule type" value="Genomic_DNA"/>
</dbReference>
<evidence type="ECO:0000313" key="1">
    <source>
        <dbReference type="EMBL" id="KKZ67417.1"/>
    </source>
</evidence>
<organism evidence="1 2">
    <name type="scientific">[Emmonsia] crescens</name>
    <dbReference type="NCBI Taxonomy" id="73230"/>
    <lineage>
        <taxon>Eukaryota</taxon>
        <taxon>Fungi</taxon>
        <taxon>Dikarya</taxon>
        <taxon>Ascomycota</taxon>
        <taxon>Pezizomycotina</taxon>
        <taxon>Eurotiomycetes</taxon>
        <taxon>Eurotiomycetidae</taxon>
        <taxon>Onygenales</taxon>
        <taxon>Ajellomycetaceae</taxon>
        <taxon>Emergomyces</taxon>
    </lineage>
</organism>
<protein>
    <submittedName>
        <fullName evidence="1">Uncharacterized protein</fullName>
    </submittedName>
</protein>
<dbReference type="Proteomes" id="UP000034164">
    <property type="component" value="Unassembled WGS sequence"/>
</dbReference>
<dbReference type="VEuPathDB" id="FungiDB:EMCG_06915"/>
<accession>A0A0G2I9X0</accession>